<dbReference type="PANTHER" id="PTHR46268">
    <property type="entry name" value="STRESS RESPONSE PROTEIN NHAX"/>
    <property type="match status" value="1"/>
</dbReference>
<dbReference type="PRINTS" id="PR01438">
    <property type="entry name" value="UNVRSLSTRESS"/>
</dbReference>
<dbReference type="AlphaFoldDB" id="A0A936ZEW4"/>
<evidence type="ECO:0000256" key="2">
    <source>
        <dbReference type="PIRNR" id="PIRNR006276"/>
    </source>
</evidence>
<dbReference type="InterPro" id="IPR014729">
    <property type="entry name" value="Rossmann-like_a/b/a_fold"/>
</dbReference>
<dbReference type="Gene3D" id="3.40.50.620">
    <property type="entry name" value="HUPs"/>
    <property type="match status" value="1"/>
</dbReference>
<evidence type="ECO:0000259" key="3">
    <source>
        <dbReference type="Pfam" id="PF00582"/>
    </source>
</evidence>
<dbReference type="PANTHER" id="PTHR46268:SF15">
    <property type="entry name" value="UNIVERSAL STRESS PROTEIN HP_0031"/>
    <property type="match status" value="1"/>
</dbReference>
<dbReference type="Proteomes" id="UP000613011">
    <property type="component" value="Unassembled WGS sequence"/>
</dbReference>
<evidence type="ECO:0000256" key="1">
    <source>
        <dbReference type="ARBA" id="ARBA00008791"/>
    </source>
</evidence>
<protein>
    <recommendedName>
        <fullName evidence="2">Universal stress protein</fullName>
    </recommendedName>
</protein>
<gene>
    <name evidence="4" type="ORF">JI739_01490</name>
</gene>
<dbReference type="Pfam" id="PF00582">
    <property type="entry name" value="Usp"/>
    <property type="match status" value="1"/>
</dbReference>
<dbReference type="SUPFAM" id="SSF52402">
    <property type="entry name" value="Adenine nucleotide alpha hydrolases-like"/>
    <property type="match status" value="1"/>
</dbReference>
<comment type="subcellular location">
    <subcellularLocation>
        <location evidence="2">Cytoplasm</location>
    </subcellularLocation>
</comment>
<keyword evidence="2" id="KW-0963">Cytoplasm</keyword>
<dbReference type="PIRSF" id="PIRSF006276">
    <property type="entry name" value="UspA"/>
    <property type="match status" value="1"/>
</dbReference>
<evidence type="ECO:0000313" key="4">
    <source>
        <dbReference type="EMBL" id="MBL0419008.1"/>
    </source>
</evidence>
<dbReference type="InterPro" id="IPR006015">
    <property type="entry name" value="Universal_stress_UspA"/>
</dbReference>
<dbReference type="EMBL" id="JAEQNA010000001">
    <property type="protein sequence ID" value="MBL0419008.1"/>
    <property type="molecule type" value="Genomic_DNA"/>
</dbReference>
<proteinExistence type="inferred from homology"/>
<dbReference type="InterPro" id="IPR006016">
    <property type="entry name" value="UspA"/>
</dbReference>
<keyword evidence="5" id="KW-1185">Reference proteome</keyword>
<name>A0A936ZEW4_9BURK</name>
<evidence type="ECO:0000313" key="5">
    <source>
        <dbReference type="Proteomes" id="UP000613011"/>
    </source>
</evidence>
<accession>A0A936ZEW4</accession>
<comment type="similarity">
    <text evidence="1 2">Belongs to the universal stress protein A family.</text>
</comment>
<organism evidence="4 5">
    <name type="scientific">Ramlibacter aurantiacus</name>
    <dbReference type="NCBI Taxonomy" id="2801330"/>
    <lineage>
        <taxon>Bacteria</taxon>
        <taxon>Pseudomonadati</taxon>
        <taxon>Pseudomonadota</taxon>
        <taxon>Betaproteobacteria</taxon>
        <taxon>Burkholderiales</taxon>
        <taxon>Comamonadaceae</taxon>
        <taxon>Ramlibacter</taxon>
    </lineage>
</organism>
<comment type="caution">
    <text evidence="4">The sequence shown here is derived from an EMBL/GenBank/DDBJ whole genome shotgun (WGS) entry which is preliminary data.</text>
</comment>
<dbReference type="GO" id="GO:0005737">
    <property type="term" value="C:cytoplasm"/>
    <property type="evidence" value="ECO:0007669"/>
    <property type="project" value="UniProtKB-SubCell"/>
</dbReference>
<dbReference type="CDD" id="cd00293">
    <property type="entry name" value="USP-like"/>
    <property type="match status" value="1"/>
</dbReference>
<reference evidence="4" key="1">
    <citation type="submission" date="2021-01" db="EMBL/GenBank/DDBJ databases">
        <title>Ramlibacter sp. strain AW1 16S ribosomal RNA gene Genome sequencing and assembly.</title>
        <authorList>
            <person name="Kang M."/>
        </authorList>
    </citation>
    <scope>NUCLEOTIDE SEQUENCE</scope>
    <source>
        <strain evidence="4">AW1</strain>
    </source>
</reference>
<feature type="domain" description="UspA" evidence="3">
    <location>
        <begin position="1"/>
        <end position="142"/>
    </location>
</feature>
<dbReference type="RefSeq" id="WP_201682068.1">
    <property type="nucleotide sequence ID" value="NZ_JAEQNA010000001.1"/>
</dbReference>
<sequence length="150" mass="15693">MYKRIMVAVDGSDPSNQALAAALQLAAESGGQVRLVHVLDELDFVSGYGWAPDLVATARRQAGELLQAGERRAEAAGVPVHSHLIDAPGERVGDLIARDAEDWDADLLVTGTHGRRGVARAVLGSGAEQILRAAPVPVLVVRSGDPLACD</sequence>